<keyword evidence="2" id="KW-0808">Transferase</keyword>
<dbReference type="Gene3D" id="3.40.50.2000">
    <property type="entry name" value="Glycogen Phosphorylase B"/>
    <property type="match status" value="2"/>
</dbReference>
<dbReference type="RefSeq" id="WP_144246640.1">
    <property type="nucleotide sequence ID" value="NZ_VLPK01000001.1"/>
</dbReference>
<evidence type="ECO:0000259" key="1">
    <source>
        <dbReference type="Pfam" id="PF00534"/>
    </source>
</evidence>
<dbReference type="PANTHER" id="PTHR12526">
    <property type="entry name" value="GLYCOSYLTRANSFERASE"/>
    <property type="match status" value="1"/>
</dbReference>
<dbReference type="EMBL" id="VLPK01000001">
    <property type="protein sequence ID" value="TSJ43075.1"/>
    <property type="molecule type" value="Genomic_DNA"/>
</dbReference>
<sequence>MNQQNTSYCLIYNFAQHYRASVFKKMDNEMGFDFYFGDHLYWAPDIKEMNVSELKGFKKKIKNIKLLGGKFTWQKGAIGLVFKNYKHFILYGDTSYISNWIIVLLCKILRKKTYLWTHGYKRPLSWKEKLMTYPFFGMATKVLLYGNFSRDFMIKDGRDGEKMVCIYNSLDYENQLVIRKQVKSSNIYSDFFKNSLPVLIYIGRIQKSKKIDLVIEAMALLKEEGVYCNFVIVGEDKEQVNLNNLVSEKHLEKNVWFYGPSYDEAEIAELLYNADVCVSPGNVGLTAVHSFAYGTPVITHSNFHNQMPEFEVIKSNVNGGFFKEGDVTDLCKKIKDWISLDLPKREKVRQSAYAIIDEKYNPNYQVEVLRKVLS</sequence>
<gene>
    <name evidence="2" type="ORF">FO440_02475</name>
</gene>
<organism evidence="2 3">
    <name type="scientific">Mucilaginibacter corticis</name>
    <dbReference type="NCBI Taxonomy" id="2597670"/>
    <lineage>
        <taxon>Bacteria</taxon>
        <taxon>Pseudomonadati</taxon>
        <taxon>Bacteroidota</taxon>
        <taxon>Sphingobacteriia</taxon>
        <taxon>Sphingobacteriales</taxon>
        <taxon>Sphingobacteriaceae</taxon>
        <taxon>Mucilaginibacter</taxon>
    </lineage>
</organism>
<name>A0A556MT70_9SPHI</name>
<dbReference type="AlphaFoldDB" id="A0A556MT70"/>
<feature type="domain" description="Glycosyl transferase family 1" evidence="1">
    <location>
        <begin position="194"/>
        <end position="353"/>
    </location>
</feature>
<comment type="caution">
    <text evidence="2">The sequence shown here is derived from an EMBL/GenBank/DDBJ whole genome shotgun (WGS) entry which is preliminary data.</text>
</comment>
<accession>A0A556MT70</accession>
<evidence type="ECO:0000313" key="3">
    <source>
        <dbReference type="Proteomes" id="UP000318733"/>
    </source>
</evidence>
<protein>
    <submittedName>
        <fullName evidence="2">Glycosyltransferase</fullName>
    </submittedName>
</protein>
<dbReference type="PANTHER" id="PTHR12526:SF630">
    <property type="entry name" value="GLYCOSYLTRANSFERASE"/>
    <property type="match status" value="1"/>
</dbReference>
<evidence type="ECO:0000313" key="2">
    <source>
        <dbReference type="EMBL" id="TSJ43075.1"/>
    </source>
</evidence>
<dbReference type="Proteomes" id="UP000318733">
    <property type="component" value="Unassembled WGS sequence"/>
</dbReference>
<reference evidence="2 3" key="1">
    <citation type="submission" date="2019-07" db="EMBL/GenBank/DDBJ databases">
        <authorList>
            <person name="Huq M.A."/>
        </authorList>
    </citation>
    <scope>NUCLEOTIDE SEQUENCE [LARGE SCALE GENOMIC DNA]</scope>
    <source>
        <strain evidence="2 3">MAH-19</strain>
    </source>
</reference>
<keyword evidence="3" id="KW-1185">Reference proteome</keyword>
<dbReference type="Pfam" id="PF00534">
    <property type="entry name" value="Glycos_transf_1"/>
    <property type="match status" value="1"/>
</dbReference>
<dbReference type="SUPFAM" id="SSF53756">
    <property type="entry name" value="UDP-Glycosyltransferase/glycogen phosphorylase"/>
    <property type="match status" value="1"/>
</dbReference>
<proteinExistence type="predicted"/>
<dbReference type="InterPro" id="IPR001296">
    <property type="entry name" value="Glyco_trans_1"/>
</dbReference>
<dbReference type="GO" id="GO:0016757">
    <property type="term" value="F:glycosyltransferase activity"/>
    <property type="evidence" value="ECO:0007669"/>
    <property type="project" value="InterPro"/>
</dbReference>
<dbReference type="OrthoDB" id="7560678at2"/>
<dbReference type="CDD" id="cd03801">
    <property type="entry name" value="GT4_PimA-like"/>
    <property type="match status" value="1"/>
</dbReference>